<evidence type="ECO:0000313" key="3">
    <source>
        <dbReference type="Proteomes" id="UP000199006"/>
    </source>
</evidence>
<proteinExistence type="predicted"/>
<dbReference type="Pfam" id="PF11175">
    <property type="entry name" value="DUF2961"/>
    <property type="match status" value="1"/>
</dbReference>
<dbReference type="EMBL" id="FOTI01000030">
    <property type="protein sequence ID" value="SFL76607.1"/>
    <property type="molecule type" value="Genomic_DNA"/>
</dbReference>
<dbReference type="Gene3D" id="2.60.120.1390">
    <property type="match status" value="1"/>
</dbReference>
<dbReference type="AlphaFoldDB" id="A0A1I4KDS0"/>
<sequence length="369" mass="42265">MLNNPFLNTLGTLPLMNNSKSRSITAENPRGEKGKGGQAASKLGESRKGSPCLKKIKAGETRVLAEIDGPGIINHIWLTVTDKTEADFFVLRDLVLRMYWDGEENPSVETPLGDFFCNGFARGALVNSLPIVVNPTRGMNSYFSMPFRKKAKITIENQHEVDIPAFFYQIDYSLPTELPAETAYFHAQWRREKITKIQEDYVILDNVSGQGQYVGTYLALTTLERYWWGEGELKFYLDDDQEYPTICGTGTEDYFGGAWSFASQENGKTVENTYSTPFLGYPYYSKTDKLASSLYYNDDCPPMRGFYRWHILDPIRFQKNIRVTMQQIGVSNKGLFERQDDVATVAYWYQSEPHNKFPLLPAKEERWPR</sequence>
<evidence type="ECO:0008006" key="4">
    <source>
        <dbReference type="Google" id="ProtNLM"/>
    </source>
</evidence>
<name>A0A1I4KDS0_9FIRM</name>
<feature type="region of interest" description="Disordered" evidence="1">
    <location>
        <begin position="18"/>
        <end position="49"/>
    </location>
</feature>
<dbReference type="InterPro" id="IPR021345">
    <property type="entry name" value="DUF2961"/>
</dbReference>
<dbReference type="RefSeq" id="WP_089862046.1">
    <property type="nucleotide sequence ID" value="NZ_FOTI01000030.1"/>
</dbReference>
<dbReference type="STRING" id="29563.SAMN02983006_01974"/>
<protein>
    <recommendedName>
        <fullName evidence="4">DUF2961 domain-containing protein</fullName>
    </recommendedName>
</protein>
<reference evidence="2 3" key="1">
    <citation type="submission" date="2016-10" db="EMBL/GenBank/DDBJ databases">
        <authorList>
            <person name="de Groot N.N."/>
        </authorList>
    </citation>
    <scope>NUCLEOTIDE SEQUENCE [LARGE SCALE GENOMIC DNA]</scope>
    <source>
        <strain evidence="2 3">ATCC 51327</strain>
    </source>
</reference>
<accession>A0A1I4KDS0</accession>
<dbReference type="OrthoDB" id="2518538at2"/>
<dbReference type="Proteomes" id="UP000199006">
    <property type="component" value="Unassembled WGS sequence"/>
</dbReference>
<evidence type="ECO:0000256" key="1">
    <source>
        <dbReference type="SAM" id="MobiDB-lite"/>
    </source>
</evidence>
<gene>
    <name evidence="2" type="ORF">SAMN02983006_01974</name>
</gene>
<keyword evidence="3" id="KW-1185">Reference proteome</keyword>
<evidence type="ECO:0000313" key="2">
    <source>
        <dbReference type="EMBL" id="SFL76607.1"/>
    </source>
</evidence>
<organism evidence="2 3">
    <name type="scientific">Halanaerobium salsuginis</name>
    <dbReference type="NCBI Taxonomy" id="29563"/>
    <lineage>
        <taxon>Bacteria</taxon>
        <taxon>Bacillati</taxon>
        <taxon>Bacillota</taxon>
        <taxon>Clostridia</taxon>
        <taxon>Halanaerobiales</taxon>
        <taxon>Halanaerobiaceae</taxon>
        <taxon>Halanaerobium</taxon>
    </lineage>
</organism>